<evidence type="ECO:0000313" key="2">
    <source>
        <dbReference type="EMBL" id="KAA1075842.1"/>
    </source>
</evidence>
<dbReference type="EMBL" id="VSWC01000092">
    <property type="protein sequence ID" value="KAA1091195.1"/>
    <property type="molecule type" value="Genomic_DNA"/>
</dbReference>
<feature type="signal peptide" evidence="1">
    <location>
        <begin position="1"/>
        <end position="18"/>
    </location>
</feature>
<protein>
    <submittedName>
        <fullName evidence="2">Uncharacterized protein</fullName>
    </submittedName>
</protein>
<proteinExistence type="predicted"/>
<feature type="chain" id="PRO_5036137219" evidence="1">
    <location>
        <begin position="19"/>
        <end position="254"/>
    </location>
</feature>
<keyword evidence="4" id="KW-1185">Reference proteome</keyword>
<dbReference type="AlphaFoldDB" id="A0A5B0MGH2"/>
<evidence type="ECO:0000313" key="4">
    <source>
        <dbReference type="Proteomes" id="UP000324748"/>
    </source>
</evidence>
<evidence type="ECO:0000313" key="3">
    <source>
        <dbReference type="EMBL" id="KAA1091195.1"/>
    </source>
</evidence>
<organism evidence="2 5">
    <name type="scientific">Puccinia graminis f. sp. tritici</name>
    <dbReference type="NCBI Taxonomy" id="56615"/>
    <lineage>
        <taxon>Eukaryota</taxon>
        <taxon>Fungi</taxon>
        <taxon>Dikarya</taxon>
        <taxon>Basidiomycota</taxon>
        <taxon>Pucciniomycotina</taxon>
        <taxon>Pucciniomycetes</taxon>
        <taxon>Pucciniales</taxon>
        <taxon>Pucciniaceae</taxon>
        <taxon>Puccinia</taxon>
    </lineage>
</organism>
<dbReference type="Proteomes" id="UP000325313">
    <property type="component" value="Unassembled WGS sequence"/>
</dbReference>
<dbReference type="EMBL" id="VDEP01000471">
    <property type="protein sequence ID" value="KAA1075842.1"/>
    <property type="molecule type" value="Genomic_DNA"/>
</dbReference>
<accession>A0A5B0MGH2</accession>
<name>A0A5B0MGH2_PUCGR</name>
<evidence type="ECO:0000313" key="5">
    <source>
        <dbReference type="Proteomes" id="UP000325313"/>
    </source>
</evidence>
<comment type="caution">
    <text evidence="2">The sequence shown here is derived from an EMBL/GenBank/DDBJ whole genome shotgun (WGS) entry which is preliminary data.</text>
</comment>
<keyword evidence="1" id="KW-0732">Signal</keyword>
<dbReference type="Proteomes" id="UP000324748">
    <property type="component" value="Unassembled WGS sequence"/>
</dbReference>
<reference evidence="4 5" key="1">
    <citation type="submission" date="2019-05" db="EMBL/GenBank/DDBJ databases">
        <title>Emergence of the Ug99 lineage of the wheat stem rust pathogen through somatic hybridization.</title>
        <authorList>
            <person name="Li F."/>
            <person name="Upadhyaya N.M."/>
            <person name="Sperschneider J."/>
            <person name="Matny O."/>
            <person name="Nguyen-Phuc H."/>
            <person name="Mago R."/>
            <person name="Raley C."/>
            <person name="Miller M.E."/>
            <person name="Silverstein K.A.T."/>
            <person name="Henningsen E."/>
            <person name="Hirsch C.D."/>
            <person name="Visser B."/>
            <person name="Pretorius Z.A."/>
            <person name="Steffenson B.J."/>
            <person name="Schwessinger B."/>
            <person name="Dodds P.N."/>
            <person name="Figueroa M."/>
        </authorList>
    </citation>
    <scope>NUCLEOTIDE SEQUENCE [LARGE SCALE GENOMIC DNA]</scope>
    <source>
        <strain evidence="3">21-0</strain>
        <strain evidence="2 5">Ug99</strain>
    </source>
</reference>
<gene>
    <name evidence="3" type="ORF">PGT21_028101</name>
    <name evidence="2" type="ORF">PGTUg99_020809</name>
</gene>
<sequence length="254" mass="29018">MIPRLFLVWLLALPQIFVYEINGSFNPGYSRLPKHFSDVGESAGITEKTPSRKGLLNYVKKNLGLAPTQKDEAKEAQAMQKKAMKKEKVLTPDQKKELRSWVQTLVFTEGMIDHWLHGTMEHPEFMNSYLTNHVTLNSLRREYQAEAASLNAVPNEFHDPTNLSLPLLEAIQNTVEEMKGLKGGNDRDIAKIALYARVLAEITPNSPNTLLEPLHYTIKAQVRHRWAELICEMNYRSVTILERLNELWDVPGGR</sequence>
<evidence type="ECO:0000256" key="1">
    <source>
        <dbReference type="SAM" id="SignalP"/>
    </source>
</evidence>